<feature type="transmembrane region" description="Helical" evidence="8">
    <location>
        <begin position="639"/>
        <end position="660"/>
    </location>
</feature>
<reference evidence="10 11" key="1">
    <citation type="submission" date="2012-10" db="EMBL/GenBank/DDBJ databases">
        <authorList>
            <person name="Zafar N."/>
            <person name="Inman J."/>
            <person name="Hall N."/>
            <person name="Lorenzi H."/>
            <person name="Caler E."/>
        </authorList>
    </citation>
    <scope>NUCLEOTIDE SEQUENCE [LARGE SCALE GENOMIC DNA]</scope>
    <source>
        <strain evidence="10 11">IP1</strain>
    </source>
</reference>
<evidence type="ECO:0000256" key="1">
    <source>
        <dbReference type="ARBA" id="ARBA00004651"/>
    </source>
</evidence>
<accession>A0A0A1U3A8</accession>
<dbReference type="GO" id="GO:0005886">
    <property type="term" value="C:plasma membrane"/>
    <property type="evidence" value="ECO:0007669"/>
    <property type="project" value="UniProtKB-SubCell"/>
</dbReference>
<comment type="similarity">
    <text evidence="2">Belongs to the resistance-nodulation-cell division (RND) (TC 2.A.6) family. MmpL subfamily.</text>
</comment>
<evidence type="ECO:0000256" key="8">
    <source>
        <dbReference type="SAM" id="Phobius"/>
    </source>
</evidence>
<keyword evidence="11" id="KW-1185">Reference proteome</keyword>
<feature type="transmembrane region" description="Helical" evidence="8">
    <location>
        <begin position="33"/>
        <end position="54"/>
    </location>
</feature>
<feature type="transmembrane region" description="Helical" evidence="8">
    <location>
        <begin position="612"/>
        <end position="632"/>
    </location>
</feature>
<dbReference type="OMA" id="TWYMPRW"/>
<feature type="transmembrane region" description="Helical" evidence="8">
    <location>
        <begin position="680"/>
        <end position="705"/>
    </location>
</feature>
<feature type="transmembrane region" description="Helical" evidence="8">
    <location>
        <begin position="347"/>
        <end position="373"/>
    </location>
</feature>
<dbReference type="AlphaFoldDB" id="A0A0A1U3A8"/>
<dbReference type="InterPro" id="IPR050545">
    <property type="entry name" value="Mycobact_MmpL"/>
</dbReference>
<feature type="transmembrane region" description="Helical" evidence="8">
    <location>
        <begin position="321"/>
        <end position="341"/>
    </location>
</feature>
<dbReference type="EMBL" id="KB206860">
    <property type="protein sequence ID" value="ELP87238.1"/>
    <property type="molecule type" value="Genomic_DNA"/>
</dbReference>
<keyword evidence="3" id="KW-1003">Cell membrane</keyword>
<organism evidence="10 11">
    <name type="scientific">Entamoeba invadens IP1</name>
    <dbReference type="NCBI Taxonomy" id="370355"/>
    <lineage>
        <taxon>Eukaryota</taxon>
        <taxon>Amoebozoa</taxon>
        <taxon>Evosea</taxon>
        <taxon>Archamoebae</taxon>
        <taxon>Mastigamoebida</taxon>
        <taxon>Entamoebidae</taxon>
        <taxon>Entamoeba</taxon>
    </lineage>
</organism>
<keyword evidence="5 8" id="KW-1133">Transmembrane helix</keyword>
<feature type="region of interest" description="Disordered" evidence="7">
    <location>
        <begin position="826"/>
        <end position="857"/>
    </location>
</feature>
<gene>
    <name evidence="10" type="ORF">EIN_094650</name>
</gene>
<dbReference type="PROSITE" id="PS50156">
    <property type="entry name" value="SSD"/>
    <property type="match status" value="1"/>
</dbReference>
<dbReference type="InterPro" id="IPR004869">
    <property type="entry name" value="MMPL_dom"/>
</dbReference>
<protein>
    <recommendedName>
        <fullName evidence="9">SSD domain-containing protein</fullName>
    </recommendedName>
</protein>
<dbReference type="VEuPathDB" id="AmoebaDB:EIN_094650"/>
<feature type="transmembrane region" description="Helical" evidence="8">
    <location>
        <begin position="726"/>
        <end position="749"/>
    </location>
</feature>
<comment type="subcellular location">
    <subcellularLocation>
        <location evidence="1">Cell membrane</location>
        <topology evidence="1">Multi-pass membrane protein</topology>
    </subcellularLocation>
</comment>
<dbReference type="PANTHER" id="PTHR33406">
    <property type="entry name" value="MEMBRANE PROTEIN MJ1562-RELATED"/>
    <property type="match status" value="1"/>
</dbReference>
<evidence type="ECO:0000256" key="7">
    <source>
        <dbReference type="SAM" id="MobiDB-lite"/>
    </source>
</evidence>
<dbReference type="Gene3D" id="1.20.1640.10">
    <property type="entry name" value="Multidrug efflux transporter AcrB transmembrane domain"/>
    <property type="match status" value="2"/>
</dbReference>
<dbReference type="GeneID" id="14886387"/>
<feature type="transmembrane region" description="Helical" evidence="8">
    <location>
        <begin position="418"/>
        <end position="439"/>
    </location>
</feature>
<evidence type="ECO:0000313" key="11">
    <source>
        <dbReference type="Proteomes" id="UP000014680"/>
    </source>
</evidence>
<evidence type="ECO:0000256" key="5">
    <source>
        <dbReference type="ARBA" id="ARBA00022989"/>
    </source>
</evidence>
<feature type="transmembrane region" description="Helical" evidence="8">
    <location>
        <begin position="270"/>
        <end position="294"/>
    </location>
</feature>
<dbReference type="KEGG" id="eiv:EIN_094650"/>
<feature type="transmembrane region" description="Helical" evidence="8">
    <location>
        <begin position="218"/>
        <end position="237"/>
    </location>
</feature>
<evidence type="ECO:0000313" key="10">
    <source>
        <dbReference type="EMBL" id="ELP87238.1"/>
    </source>
</evidence>
<feature type="domain" description="SSD" evidence="9">
    <location>
        <begin position="251"/>
        <end position="372"/>
    </location>
</feature>
<sequence length="879" mass="99877">MADNQPLLNSSEQTKLPSREDKVFNYIFKVMHYLRYAIIVFWLVCALGFCYPALKFLGSTSLFVEPPEGTLAYEANSVVLEKFPDSFKVGKNVIAIKTKDGSNVITNYTEDFSLSMKTWMDQQKIIVSYSGYYLLPTLNSSIDQEILDIAKKQFVGEKGDITMIMVNIDDRDGSAIPPFIKNLRKEMERLNTDSNYYTGVTGFEAGSVDLQDEVMVSLLKMDVSVIPIAFLVLLWVLKSLTLMIIPLCTISVSFAVSFGIMYPITFAIDIYGVAPALMMSCICAMSIDYSLFLLTRFTEETVGKHDSYTAIKNMLQHSGRIIATSGGLLTLCFVSLCFFPLDVVITLGMSAAISIFITIIVNLTLTPSILSIFPKFFARRGFIPCIKKCRVWVENKEGSYDSKKSLWHKFALFISNKWYSLIVIVVVICLIIPFCVFIKDFSWNEEDNEIIPAASDSMVTRSYILNEYPEGVIYPYELVITAKTDIDVFSTQYEKLTTDLMDAFTQYPDYFSNTSYTCINYFGGHTVSGRAMKWLYNDDLYKWFFDKSVSPDKTTTRCTFIPLFNPKEQSDERLEFVRSIIDNVTQHNTDYNVYVRGFEVDISDSIVICFKYFPIIVVVLFCIVLIITSISFQSLIVPLRVVFSTVTTVLWTYGFASFVFCNDYFDWTADIMADSIGLYWVVPVITFPIIIGLSSDYDVFLFSRIMELRRKGLSTKLSVIAGVEKAGYLISYAGIIMAVAFSGLFLSNVLMLNQFAFILMFSVLLDTFVVRSLLLPAFVNILGELNWFPRKYKIVTSDYDEYYRNEQIEEDKKKERNETLYYASLPSNRGLNTDEESNNGIPPSLTNATEVPEPDTQVEQGDYVKIEDTIEPVEGPAHN</sequence>
<dbReference type="RefSeq" id="XP_004254009.1">
    <property type="nucleotide sequence ID" value="XM_004253961.1"/>
</dbReference>
<feature type="compositionally biased region" description="Polar residues" evidence="7">
    <location>
        <begin position="838"/>
        <end position="849"/>
    </location>
</feature>
<keyword evidence="4 8" id="KW-0812">Transmembrane</keyword>
<dbReference type="InterPro" id="IPR000731">
    <property type="entry name" value="SSD"/>
</dbReference>
<evidence type="ECO:0000256" key="4">
    <source>
        <dbReference type="ARBA" id="ARBA00022692"/>
    </source>
</evidence>
<dbReference type="Proteomes" id="UP000014680">
    <property type="component" value="Unassembled WGS sequence"/>
</dbReference>
<dbReference type="Pfam" id="PF03176">
    <property type="entry name" value="MMPL"/>
    <property type="match status" value="2"/>
</dbReference>
<keyword evidence="6 8" id="KW-0472">Membrane</keyword>
<evidence type="ECO:0000256" key="3">
    <source>
        <dbReference type="ARBA" id="ARBA00022475"/>
    </source>
</evidence>
<name>A0A0A1U3A8_ENTIV</name>
<evidence type="ECO:0000256" key="6">
    <source>
        <dbReference type="ARBA" id="ARBA00023136"/>
    </source>
</evidence>
<feature type="transmembrane region" description="Helical" evidence="8">
    <location>
        <begin position="244"/>
        <end position="264"/>
    </location>
</feature>
<dbReference type="PANTHER" id="PTHR33406:SF6">
    <property type="entry name" value="MEMBRANE PROTEIN YDGH-RELATED"/>
    <property type="match status" value="1"/>
</dbReference>
<feature type="transmembrane region" description="Helical" evidence="8">
    <location>
        <begin position="755"/>
        <end position="783"/>
    </location>
</feature>
<dbReference type="SUPFAM" id="SSF82866">
    <property type="entry name" value="Multidrug efflux transporter AcrB transmembrane domain"/>
    <property type="match status" value="2"/>
</dbReference>
<proteinExistence type="inferred from homology"/>
<evidence type="ECO:0000256" key="2">
    <source>
        <dbReference type="ARBA" id="ARBA00010157"/>
    </source>
</evidence>
<evidence type="ECO:0000259" key="9">
    <source>
        <dbReference type="PROSITE" id="PS50156"/>
    </source>
</evidence>
<dbReference type="OrthoDB" id="438641at2759"/>